<evidence type="ECO:0000313" key="1">
    <source>
        <dbReference type="EMBL" id="MBK1790414.1"/>
    </source>
</evidence>
<reference evidence="1" key="1">
    <citation type="submission" date="2021-01" db="EMBL/GenBank/DDBJ databases">
        <title>Modified the classification status of verrucomicrobia.</title>
        <authorList>
            <person name="Feng X."/>
        </authorList>
    </citation>
    <scope>NUCLEOTIDE SEQUENCE</scope>
    <source>
        <strain evidence="1">_KCTC 22039</strain>
    </source>
</reference>
<comment type="caution">
    <text evidence="1">The sequence shown here is derived from an EMBL/GenBank/DDBJ whole genome shotgun (WGS) entry which is preliminary data.</text>
</comment>
<protein>
    <submittedName>
        <fullName evidence="1">Uncharacterized protein</fullName>
    </submittedName>
</protein>
<dbReference type="EMBL" id="JAENIM010000021">
    <property type="protein sequence ID" value="MBK1790414.1"/>
    <property type="molecule type" value="Genomic_DNA"/>
</dbReference>
<dbReference type="Proteomes" id="UP000624703">
    <property type="component" value="Unassembled WGS sequence"/>
</dbReference>
<organism evidence="1 2">
    <name type="scientific">Persicirhabdus sediminis</name>
    <dbReference type="NCBI Taxonomy" id="454144"/>
    <lineage>
        <taxon>Bacteria</taxon>
        <taxon>Pseudomonadati</taxon>
        <taxon>Verrucomicrobiota</taxon>
        <taxon>Verrucomicrobiia</taxon>
        <taxon>Verrucomicrobiales</taxon>
        <taxon>Verrucomicrobiaceae</taxon>
        <taxon>Persicirhabdus</taxon>
    </lineage>
</organism>
<sequence>MPNKFIQYIILGIALANLAHPAKARAEENEAPADKPISKLYFKGRDSLDASLKNSTDEQSLAIESPHLKLPANILKSELIGMSSTGPASDRQIPNNIARVVCKPRFLEQQGDVLQGELIGLSASEIVLKTWYAGEVTIQRSMVDSLDILNKGNGSYYGPNKLSEWVNSSPKSWTFSNGTLISNEAAHIGQDIGLRDKAYISFMMEWTNSPSLEVHLYANEINTNHPSHSYVISIMSSQVRLQVKGGKANNAHMTSFLKWDNPNTQGKKAHIEIYANKENGDFTVVIDGKRVGMLRSNNPNLAKAKKGLIFASSDSKPMRVSNINVRPWNGMEKSAINELITPPTFEQDEETAPHQIKLRNGDSIRGSVVAVKDGFISLKTQFAEIEVPADRVSSIEFDSQADAPIWQANDLRAWFHEGGFITMRFDRLEDGKIIGYSQSYGELTIDIEAFSHIHFQVDNQSLDPLHSRIR</sequence>
<accession>A0A8J7MEL2</accession>
<gene>
    <name evidence="1" type="ORF">JIN82_04495</name>
</gene>
<dbReference type="AlphaFoldDB" id="A0A8J7MEL2"/>
<keyword evidence="2" id="KW-1185">Reference proteome</keyword>
<proteinExistence type="predicted"/>
<dbReference type="RefSeq" id="WP_200310446.1">
    <property type="nucleotide sequence ID" value="NZ_JAENIM010000021.1"/>
</dbReference>
<evidence type="ECO:0000313" key="2">
    <source>
        <dbReference type="Proteomes" id="UP000624703"/>
    </source>
</evidence>
<name>A0A8J7MEL2_9BACT</name>